<dbReference type="Gene3D" id="3.10.20.30">
    <property type="match status" value="1"/>
</dbReference>
<dbReference type="CDD" id="cd00565">
    <property type="entry name" value="Ubl_ThiS"/>
    <property type="match status" value="1"/>
</dbReference>
<accession>A0ABY5VC17</accession>
<dbReference type="InterPro" id="IPR012675">
    <property type="entry name" value="Beta-grasp_dom_sf"/>
</dbReference>
<dbReference type="EMBL" id="CP102290">
    <property type="protein sequence ID" value="UWP58060.1"/>
    <property type="molecule type" value="Genomic_DNA"/>
</dbReference>
<dbReference type="InterPro" id="IPR010035">
    <property type="entry name" value="Thi_S"/>
</dbReference>
<dbReference type="Pfam" id="PF02597">
    <property type="entry name" value="ThiS"/>
    <property type="match status" value="1"/>
</dbReference>
<organism evidence="1 2">
    <name type="scientific">Ruminococcus gauvreauii</name>
    <dbReference type="NCBI Taxonomy" id="438033"/>
    <lineage>
        <taxon>Bacteria</taxon>
        <taxon>Bacillati</taxon>
        <taxon>Bacillota</taxon>
        <taxon>Clostridia</taxon>
        <taxon>Eubacteriales</taxon>
        <taxon>Oscillospiraceae</taxon>
        <taxon>Ruminococcus</taxon>
    </lineage>
</organism>
<evidence type="ECO:0000313" key="2">
    <source>
        <dbReference type="Proteomes" id="UP001060164"/>
    </source>
</evidence>
<dbReference type="PANTHER" id="PTHR34472">
    <property type="entry name" value="SULFUR CARRIER PROTEIN THIS"/>
    <property type="match status" value="1"/>
</dbReference>
<keyword evidence="2" id="KW-1185">Reference proteome</keyword>
<dbReference type="InterPro" id="IPR016155">
    <property type="entry name" value="Mopterin_synth/thiamin_S_b"/>
</dbReference>
<evidence type="ECO:0000313" key="1">
    <source>
        <dbReference type="EMBL" id="UWP58060.1"/>
    </source>
</evidence>
<dbReference type="InterPro" id="IPR003749">
    <property type="entry name" value="ThiS/MoaD-like"/>
</dbReference>
<dbReference type="RefSeq" id="WP_028528541.1">
    <property type="nucleotide sequence ID" value="NZ_CABLBR010000012.1"/>
</dbReference>
<dbReference type="PANTHER" id="PTHR34472:SF1">
    <property type="entry name" value="SULFUR CARRIER PROTEIN THIS"/>
    <property type="match status" value="1"/>
</dbReference>
<dbReference type="SUPFAM" id="SSF54285">
    <property type="entry name" value="MoaD/ThiS"/>
    <property type="match status" value="1"/>
</dbReference>
<dbReference type="NCBIfam" id="TIGR01683">
    <property type="entry name" value="thiS"/>
    <property type="match status" value="1"/>
</dbReference>
<protein>
    <submittedName>
        <fullName evidence="1">Sulfur carrier protein ThiS</fullName>
    </submittedName>
</protein>
<proteinExistence type="predicted"/>
<name>A0ABY5VC17_9FIRM</name>
<reference evidence="1" key="1">
    <citation type="journal article" date="2022" name="Cell">
        <title>Design, construction, and in vivo augmentation of a complex gut microbiome.</title>
        <authorList>
            <person name="Cheng A.G."/>
            <person name="Ho P.Y."/>
            <person name="Aranda-Diaz A."/>
            <person name="Jain S."/>
            <person name="Yu F.B."/>
            <person name="Meng X."/>
            <person name="Wang M."/>
            <person name="Iakiviak M."/>
            <person name="Nagashima K."/>
            <person name="Zhao A."/>
            <person name="Murugkar P."/>
            <person name="Patil A."/>
            <person name="Atabakhsh K."/>
            <person name="Weakley A."/>
            <person name="Yan J."/>
            <person name="Brumbaugh A.R."/>
            <person name="Higginbottom S."/>
            <person name="Dimas A."/>
            <person name="Shiver A.L."/>
            <person name="Deutschbauer A."/>
            <person name="Neff N."/>
            <person name="Sonnenburg J.L."/>
            <person name="Huang K.C."/>
            <person name="Fischbach M.A."/>
        </authorList>
    </citation>
    <scope>NUCLEOTIDE SEQUENCE</scope>
    <source>
        <strain evidence="1">DSM 19829</strain>
    </source>
</reference>
<sequence length="65" mass="7206">MIFVNGEEKQFSESMQLDRLLTELGYDMTRVAAELNQEIVPRGSYGSVTVNDGDHLEVVRFVGGG</sequence>
<dbReference type="Proteomes" id="UP001060164">
    <property type="component" value="Chromosome"/>
</dbReference>
<gene>
    <name evidence="1" type="primary">thiS</name>
    <name evidence="1" type="ORF">NQ502_11730</name>
</gene>